<proteinExistence type="predicted"/>
<dbReference type="AlphaFoldDB" id="A0A0D2KLZ0"/>
<protein>
    <submittedName>
        <fullName evidence="1">Uncharacterized protein</fullName>
    </submittedName>
</protein>
<accession>A0A0D2KLZ0</accession>
<dbReference type="Proteomes" id="UP000053411">
    <property type="component" value="Unassembled WGS sequence"/>
</dbReference>
<evidence type="ECO:0000313" key="1">
    <source>
        <dbReference type="EMBL" id="KIX97713.1"/>
    </source>
</evidence>
<dbReference type="GeneID" id="27712237"/>
<sequence length="333" mass="36491">MPDLGVSWALAQTVDGALKISKDALLAASGDNIQPFVLAACEKFGVTLAISSFTQVKIEDMLRKQDKTPVQKFWSATFGWAKGDSTVFLSRSVEGIRFLSLAAALVSSCNSFDAATVLATIIQGTAEDEELSPTLYQLKDLLDVLEPRLNHSRFLDVVFGYQALLSRSSNDFYGSPAVPSPEAIQKLVDSFRELSRVGPADVRSLKITLGRFAAWVSAFTRWCVEIPSIICNETGEVIVDQPNAQVTICISKDDKYKNRIEIETIYEYNSSQQLVSAIVKDGSDPILATGMVTVETHALFLLSRLRFNDGLGREACAQALPYLFIGSSRDSLR</sequence>
<dbReference type="VEuPathDB" id="FungiDB:Z520_06491"/>
<dbReference type="EMBL" id="KN848073">
    <property type="protein sequence ID" value="KIX97713.1"/>
    <property type="molecule type" value="Genomic_DNA"/>
</dbReference>
<dbReference type="OrthoDB" id="4120501at2759"/>
<keyword evidence="2" id="KW-1185">Reference proteome</keyword>
<name>A0A0D2KLZ0_9EURO</name>
<dbReference type="RefSeq" id="XP_016631836.1">
    <property type="nucleotide sequence ID" value="XM_016776991.1"/>
</dbReference>
<gene>
    <name evidence="1" type="ORF">Z520_06491</name>
</gene>
<evidence type="ECO:0000313" key="2">
    <source>
        <dbReference type="Proteomes" id="UP000053411"/>
    </source>
</evidence>
<reference evidence="1 2" key="1">
    <citation type="submission" date="2015-01" db="EMBL/GenBank/DDBJ databases">
        <title>The Genome Sequence of Fonsecaea multimorphosa CBS 102226.</title>
        <authorList>
            <consortium name="The Broad Institute Genomics Platform"/>
            <person name="Cuomo C."/>
            <person name="de Hoog S."/>
            <person name="Gorbushina A."/>
            <person name="Stielow B."/>
            <person name="Teixiera M."/>
            <person name="Abouelleil A."/>
            <person name="Chapman S.B."/>
            <person name="Priest M."/>
            <person name="Young S.K."/>
            <person name="Wortman J."/>
            <person name="Nusbaum C."/>
            <person name="Birren B."/>
        </authorList>
    </citation>
    <scope>NUCLEOTIDE SEQUENCE [LARGE SCALE GENOMIC DNA]</scope>
    <source>
        <strain evidence="1 2">CBS 102226</strain>
    </source>
</reference>
<organism evidence="1 2">
    <name type="scientific">Fonsecaea multimorphosa CBS 102226</name>
    <dbReference type="NCBI Taxonomy" id="1442371"/>
    <lineage>
        <taxon>Eukaryota</taxon>
        <taxon>Fungi</taxon>
        <taxon>Dikarya</taxon>
        <taxon>Ascomycota</taxon>
        <taxon>Pezizomycotina</taxon>
        <taxon>Eurotiomycetes</taxon>
        <taxon>Chaetothyriomycetidae</taxon>
        <taxon>Chaetothyriales</taxon>
        <taxon>Herpotrichiellaceae</taxon>
        <taxon>Fonsecaea</taxon>
    </lineage>
</organism>